<dbReference type="InterPro" id="IPR012795">
    <property type="entry name" value="tRNA_Ile_lys_synt_N"/>
</dbReference>
<dbReference type="KEGG" id="dat:HRM2_05070"/>
<evidence type="ECO:0000256" key="5">
    <source>
        <dbReference type="ARBA" id="ARBA00022840"/>
    </source>
</evidence>
<comment type="domain">
    <text evidence="7">The N-terminal region contains the highly conserved SGGXDS motif, predicted to be a P-loop motif involved in ATP binding.</text>
</comment>
<dbReference type="EC" id="6.3.4.19" evidence="7"/>
<dbReference type="SUPFAM" id="SSF82829">
    <property type="entry name" value="MesJ substrate recognition domain-like"/>
    <property type="match status" value="1"/>
</dbReference>
<keyword evidence="11" id="KW-1185">Reference proteome</keyword>
<name>C0QHR3_DESAH</name>
<dbReference type="PANTHER" id="PTHR43033:SF1">
    <property type="entry name" value="TRNA(ILE)-LYSIDINE SYNTHASE-RELATED"/>
    <property type="match status" value="1"/>
</dbReference>
<evidence type="ECO:0000256" key="4">
    <source>
        <dbReference type="ARBA" id="ARBA00022741"/>
    </source>
</evidence>
<dbReference type="SUPFAM" id="SSF52402">
    <property type="entry name" value="Adenine nucleotide alpha hydrolases-like"/>
    <property type="match status" value="1"/>
</dbReference>
<dbReference type="Gene3D" id="3.40.50.620">
    <property type="entry name" value="HUPs"/>
    <property type="match status" value="1"/>
</dbReference>
<evidence type="ECO:0000256" key="6">
    <source>
        <dbReference type="ARBA" id="ARBA00048539"/>
    </source>
</evidence>
<dbReference type="GO" id="GO:0032267">
    <property type="term" value="F:tRNA(Ile)-lysidine synthase activity"/>
    <property type="evidence" value="ECO:0007669"/>
    <property type="project" value="UniProtKB-EC"/>
</dbReference>
<dbReference type="OrthoDB" id="9807403at2"/>
<comment type="catalytic activity">
    <reaction evidence="6 7">
        <text>cytidine(34) in tRNA(Ile2) + L-lysine + ATP = lysidine(34) in tRNA(Ile2) + AMP + diphosphate + H(+)</text>
        <dbReference type="Rhea" id="RHEA:43744"/>
        <dbReference type="Rhea" id="RHEA-COMP:10625"/>
        <dbReference type="Rhea" id="RHEA-COMP:10670"/>
        <dbReference type="ChEBI" id="CHEBI:15378"/>
        <dbReference type="ChEBI" id="CHEBI:30616"/>
        <dbReference type="ChEBI" id="CHEBI:32551"/>
        <dbReference type="ChEBI" id="CHEBI:33019"/>
        <dbReference type="ChEBI" id="CHEBI:82748"/>
        <dbReference type="ChEBI" id="CHEBI:83665"/>
        <dbReference type="ChEBI" id="CHEBI:456215"/>
        <dbReference type="EC" id="6.3.4.19"/>
    </reaction>
</comment>
<evidence type="ECO:0000256" key="1">
    <source>
        <dbReference type="ARBA" id="ARBA00022490"/>
    </source>
</evidence>
<evidence type="ECO:0000259" key="9">
    <source>
        <dbReference type="Pfam" id="PF09179"/>
    </source>
</evidence>
<evidence type="ECO:0000256" key="7">
    <source>
        <dbReference type="HAMAP-Rule" id="MF_01161"/>
    </source>
</evidence>
<dbReference type="InterPro" id="IPR012094">
    <property type="entry name" value="tRNA_Ile_lys_synt"/>
</dbReference>
<comment type="subcellular location">
    <subcellularLocation>
        <location evidence="7">Cytoplasm</location>
    </subcellularLocation>
</comment>
<reference evidence="10 11" key="1">
    <citation type="journal article" date="2009" name="Environ. Microbiol.">
        <title>Genome sequence of Desulfobacterium autotrophicum HRM2, a marine sulfate reducer oxidizing organic carbon completely to carbon dioxide.</title>
        <authorList>
            <person name="Strittmatter A.W."/>
            <person name="Liesegang H."/>
            <person name="Rabus R."/>
            <person name="Decker I."/>
            <person name="Amann J."/>
            <person name="Andres S."/>
            <person name="Henne A."/>
            <person name="Fricke W.F."/>
            <person name="Martinez-Arias R."/>
            <person name="Bartels D."/>
            <person name="Goesmann A."/>
            <person name="Krause L."/>
            <person name="Puehler A."/>
            <person name="Klenk H.P."/>
            <person name="Richter M."/>
            <person name="Schuler M."/>
            <person name="Gloeckner F.O."/>
            <person name="Meyerdierks A."/>
            <person name="Gottschalk G."/>
            <person name="Amann R."/>
        </authorList>
    </citation>
    <scope>NUCLEOTIDE SEQUENCE [LARGE SCALE GENOMIC DNA]</scope>
    <source>
        <strain evidence="11">ATCC 43914 / DSM 3382 / HRM2</strain>
    </source>
</reference>
<dbReference type="eggNOG" id="COG0037">
    <property type="taxonomic scope" value="Bacteria"/>
</dbReference>
<dbReference type="Gene3D" id="1.20.59.20">
    <property type="match status" value="1"/>
</dbReference>
<evidence type="ECO:0000256" key="2">
    <source>
        <dbReference type="ARBA" id="ARBA00022598"/>
    </source>
</evidence>
<dbReference type="CDD" id="cd01992">
    <property type="entry name" value="TilS_N"/>
    <property type="match status" value="1"/>
</dbReference>
<dbReference type="HOGENOM" id="CLU_018869_0_0_7"/>
<dbReference type="GO" id="GO:0005524">
    <property type="term" value="F:ATP binding"/>
    <property type="evidence" value="ECO:0007669"/>
    <property type="project" value="UniProtKB-UniRule"/>
</dbReference>
<proteinExistence type="inferred from homology"/>
<dbReference type="EMBL" id="CP001087">
    <property type="protein sequence ID" value="ACN13621.1"/>
    <property type="molecule type" value="Genomic_DNA"/>
</dbReference>
<keyword evidence="4 7" id="KW-0547">Nucleotide-binding</keyword>
<dbReference type="Pfam" id="PF09179">
    <property type="entry name" value="TilS"/>
    <property type="match status" value="1"/>
</dbReference>
<feature type="domain" description="tRNA(Ile)-lysidine/2-thiocytidine synthase N-terminal" evidence="8">
    <location>
        <begin position="30"/>
        <end position="211"/>
    </location>
</feature>
<dbReference type="InterPro" id="IPR015262">
    <property type="entry name" value="tRNA_Ile_lys_synt_subst-bd"/>
</dbReference>
<dbReference type="InterPro" id="IPR014729">
    <property type="entry name" value="Rossmann-like_a/b/a_fold"/>
</dbReference>
<keyword evidence="3 7" id="KW-0819">tRNA processing</keyword>
<evidence type="ECO:0000259" key="8">
    <source>
        <dbReference type="Pfam" id="PF01171"/>
    </source>
</evidence>
<evidence type="ECO:0000256" key="3">
    <source>
        <dbReference type="ARBA" id="ARBA00022694"/>
    </source>
</evidence>
<keyword evidence="1 7" id="KW-0963">Cytoplasm</keyword>
<dbReference type="PANTHER" id="PTHR43033">
    <property type="entry name" value="TRNA(ILE)-LYSIDINE SYNTHASE-RELATED"/>
    <property type="match status" value="1"/>
</dbReference>
<comment type="similarity">
    <text evidence="7">Belongs to the tRNA(Ile)-lysidine synthase family.</text>
</comment>
<dbReference type="InterPro" id="IPR011063">
    <property type="entry name" value="TilS/TtcA_N"/>
</dbReference>
<dbReference type="STRING" id="177437.HRM2_05070"/>
<evidence type="ECO:0000313" key="11">
    <source>
        <dbReference type="Proteomes" id="UP000000442"/>
    </source>
</evidence>
<dbReference type="HAMAP" id="MF_01161">
    <property type="entry name" value="tRNA_Ile_lys_synt"/>
    <property type="match status" value="1"/>
</dbReference>
<dbReference type="GO" id="GO:0005737">
    <property type="term" value="C:cytoplasm"/>
    <property type="evidence" value="ECO:0007669"/>
    <property type="project" value="UniProtKB-SubCell"/>
</dbReference>
<dbReference type="Proteomes" id="UP000000442">
    <property type="component" value="Chromosome"/>
</dbReference>
<dbReference type="RefSeq" id="WP_012662870.1">
    <property type="nucleotide sequence ID" value="NC_012108.1"/>
</dbReference>
<gene>
    <name evidence="7" type="primary">tilS</name>
    <name evidence="10" type="ordered locus">HRM2_05070</name>
</gene>
<evidence type="ECO:0000313" key="10">
    <source>
        <dbReference type="EMBL" id="ACN13621.1"/>
    </source>
</evidence>
<dbReference type="GO" id="GO:0006400">
    <property type="term" value="P:tRNA modification"/>
    <property type="evidence" value="ECO:0007669"/>
    <property type="project" value="UniProtKB-UniRule"/>
</dbReference>
<accession>C0QHR3</accession>
<dbReference type="NCBIfam" id="TIGR02432">
    <property type="entry name" value="lysidine_TilS_N"/>
    <property type="match status" value="1"/>
</dbReference>
<dbReference type="Pfam" id="PF01171">
    <property type="entry name" value="ATP_bind_3"/>
    <property type="match status" value="1"/>
</dbReference>
<feature type="binding site" evidence="7">
    <location>
        <begin position="35"/>
        <end position="40"/>
    </location>
    <ligand>
        <name>ATP</name>
        <dbReference type="ChEBI" id="CHEBI:30616"/>
    </ligand>
</feature>
<keyword evidence="5 7" id="KW-0067">ATP-binding</keyword>
<feature type="domain" description="tRNA(Ile)-lysidine synthase substrate-binding" evidence="9">
    <location>
        <begin position="264"/>
        <end position="327"/>
    </location>
</feature>
<dbReference type="AlphaFoldDB" id="C0QHR3"/>
<keyword evidence="2 7" id="KW-0436">Ligase</keyword>
<comment type="function">
    <text evidence="7">Ligates lysine onto the cytidine present at position 34 of the AUA codon-specific tRNA(Ile) that contains the anticodon CAU, in an ATP-dependent manner. Cytidine is converted to lysidine, thus changing the amino acid specificity of the tRNA from methionine to isoleucine.</text>
</comment>
<organism evidence="10 11">
    <name type="scientific">Desulforapulum autotrophicum (strain ATCC 43914 / DSM 3382 / VKM B-1955 / HRM2)</name>
    <name type="common">Desulfobacterium autotrophicum</name>
    <dbReference type="NCBI Taxonomy" id="177437"/>
    <lineage>
        <taxon>Bacteria</taxon>
        <taxon>Pseudomonadati</taxon>
        <taxon>Thermodesulfobacteriota</taxon>
        <taxon>Desulfobacteria</taxon>
        <taxon>Desulfobacterales</taxon>
        <taxon>Desulfobacteraceae</taxon>
        <taxon>Desulforapulum</taxon>
    </lineage>
</organism>
<sequence>MLTSTKRTPFTEKVCRTLEVHGMVTPGDSILLGVSGGPDSVALAIALVLLRKDLGITLGIAHINHLLRDKESDRDEAFVQELARSLELPFHPLKIDVATLARERQISLEETAREVRYAFFTDLCRHNGYTRTAVGHTLDDNAELVLMNLLRGSGPRGLAGIPPVRDHWIIRPLIGHTKGEILAFLREKAQAYVVDSTNLETVFLRNRIRNELLPLLRKEYNPRITENLNRVSRIMGEEDSWMDNEAGAVFKTIRLEKKGPGVSLCLDGFNGLLPALKRRIVRKAIQAVKGDLKRITLPHVDAVAALAAATSPGRSLDLPGRVRIFKQSQTLCFKKEPLPLREIGKAMKREKHSRNTKKVFLA</sequence>
<protein>
    <recommendedName>
        <fullName evidence="7">tRNA(Ile)-lysidine synthase</fullName>
        <ecNumber evidence="7">6.3.4.19</ecNumber>
    </recommendedName>
    <alternativeName>
        <fullName evidence="7">tRNA(Ile)-2-lysyl-cytidine synthase</fullName>
    </alternativeName>
    <alternativeName>
        <fullName evidence="7">tRNA(Ile)-lysidine synthetase</fullName>
    </alternativeName>
</protein>